<evidence type="ECO:0000256" key="5">
    <source>
        <dbReference type="SAM" id="MobiDB-lite"/>
    </source>
</evidence>
<protein>
    <recommendedName>
        <fullName evidence="6">Cytochrome c domain-containing protein</fullName>
    </recommendedName>
</protein>
<sequence>MPPTRQRPPLSAEHRHVHQPYAAHSREPETSHYWSSCHNCTSAMAAARGLVSKLLQLQGNTHRLSGTGVGALAGFFSAAAAASASDGGSNNNACPAYPWPQDGARGGPKVFMQHDCAACHSMLPYAGLAEAAAAGGGEVEARAAEIVVVHEEAQPEPAAATALHGGACPPDLSVIAKMLEGLRHSNLYTADELKKRMALPTPVWLQLLQPYMRN</sequence>
<accession>A0A4U6WKZ1</accession>
<dbReference type="GO" id="GO:0020037">
    <property type="term" value="F:heme binding"/>
    <property type="evidence" value="ECO:0007669"/>
    <property type="project" value="InterPro"/>
</dbReference>
<keyword evidence="8" id="KW-1185">Reference proteome</keyword>
<dbReference type="OMA" id="FMQHDCA"/>
<evidence type="ECO:0000256" key="2">
    <source>
        <dbReference type="ARBA" id="ARBA00022723"/>
    </source>
</evidence>
<proteinExistence type="predicted"/>
<gene>
    <name evidence="7" type="ORF">SEVIR_1G369200v2</name>
</gene>
<dbReference type="Gramene" id="TKW42219">
    <property type="protein sequence ID" value="TKW42219"/>
    <property type="gene ID" value="SEVIR_1G369200v2"/>
</dbReference>
<evidence type="ECO:0000313" key="8">
    <source>
        <dbReference type="Proteomes" id="UP000298652"/>
    </source>
</evidence>
<keyword evidence="2 4" id="KW-0479">Metal-binding</keyword>
<keyword evidence="1 4" id="KW-0349">Heme</keyword>
<evidence type="ECO:0000256" key="4">
    <source>
        <dbReference type="PROSITE-ProRule" id="PRU00433"/>
    </source>
</evidence>
<dbReference type="AlphaFoldDB" id="A0A4U6WKZ1"/>
<organism evidence="7 8">
    <name type="scientific">Setaria viridis</name>
    <name type="common">Green bristlegrass</name>
    <name type="synonym">Setaria italica subsp. viridis</name>
    <dbReference type="NCBI Taxonomy" id="4556"/>
    <lineage>
        <taxon>Eukaryota</taxon>
        <taxon>Viridiplantae</taxon>
        <taxon>Streptophyta</taxon>
        <taxon>Embryophyta</taxon>
        <taxon>Tracheophyta</taxon>
        <taxon>Spermatophyta</taxon>
        <taxon>Magnoliopsida</taxon>
        <taxon>Liliopsida</taxon>
        <taxon>Poales</taxon>
        <taxon>Poaceae</taxon>
        <taxon>PACMAD clade</taxon>
        <taxon>Panicoideae</taxon>
        <taxon>Panicodae</taxon>
        <taxon>Paniceae</taxon>
        <taxon>Cenchrinae</taxon>
        <taxon>Setaria</taxon>
    </lineage>
</organism>
<keyword evidence="3 4" id="KW-0408">Iron</keyword>
<dbReference type="EMBL" id="CM016552">
    <property type="protein sequence ID" value="TKW42219.1"/>
    <property type="molecule type" value="Genomic_DNA"/>
</dbReference>
<reference evidence="7" key="1">
    <citation type="submission" date="2019-03" db="EMBL/GenBank/DDBJ databases">
        <title>WGS assembly of Setaria viridis.</title>
        <authorList>
            <person name="Huang P."/>
            <person name="Jenkins J."/>
            <person name="Grimwood J."/>
            <person name="Barry K."/>
            <person name="Healey A."/>
            <person name="Mamidi S."/>
            <person name="Sreedasyam A."/>
            <person name="Shu S."/>
            <person name="Feldman M."/>
            <person name="Wu J."/>
            <person name="Yu Y."/>
            <person name="Chen C."/>
            <person name="Johnson J."/>
            <person name="Rokhsar D."/>
            <person name="Baxter I."/>
            <person name="Schmutz J."/>
            <person name="Brutnell T."/>
            <person name="Kellogg E."/>
        </authorList>
    </citation>
    <scope>NUCLEOTIDE SEQUENCE [LARGE SCALE GENOMIC DNA]</scope>
</reference>
<dbReference type="InterPro" id="IPR036909">
    <property type="entry name" value="Cyt_c-like_dom_sf"/>
</dbReference>
<dbReference type="GO" id="GO:0046872">
    <property type="term" value="F:metal ion binding"/>
    <property type="evidence" value="ECO:0007669"/>
    <property type="project" value="UniProtKB-KW"/>
</dbReference>
<dbReference type="PROSITE" id="PS51007">
    <property type="entry name" value="CYTC"/>
    <property type="match status" value="1"/>
</dbReference>
<evidence type="ECO:0000259" key="6">
    <source>
        <dbReference type="PROSITE" id="PS51007"/>
    </source>
</evidence>
<dbReference type="InterPro" id="IPR009056">
    <property type="entry name" value="Cyt_c-like_dom"/>
</dbReference>
<evidence type="ECO:0000313" key="7">
    <source>
        <dbReference type="EMBL" id="TKW42219.1"/>
    </source>
</evidence>
<feature type="region of interest" description="Disordered" evidence="5">
    <location>
        <begin position="1"/>
        <end position="24"/>
    </location>
</feature>
<name>A0A4U6WKZ1_SETVI</name>
<dbReference type="SUPFAM" id="SSF46626">
    <property type="entry name" value="Cytochrome c"/>
    <property type="match status" value="1"/>
</dbReference>
<dbReference type="Proteomes" id="UP000298652">
    <property type="component" value="Chromosome 1"/>
</dbReference>
<evidence type="ECO:0000256" key="3">
    <source>
        <dbReference type="ARBA" id="ARBA00023004"/>
    </source>
</evidence>
<feature type="domain" description="Cytochrome c" evidence="6">
    <location>
        <begin position="102"/>
        <end position="183"/>
    </location>
</feature>
<evidence type="ECO:0000256" key="1">
    <source>
        <dbReference type="ARBA" id="ARBA00022617"/>
    </source>
</evidence>
<dbReference type="GO" id="GO:0009055">
    <property type="term" value="F:electron transfer activity"/>
    <property type="evidence" value="ECO:0007669"/>
    <property type="project" value="InterPro"/>
</dbReference>